<dbReference type="Proteomes" id="UP000000768">
    <property type="component" value="Chromosome 10"/>
</dbReference>
<dbReference type="GO" id="GO:0006950">
    <property type="term" value="P:response to stress"/>
    <property type="evidence" value="ECO:0007669"/>
    <property type="project" value="UniProtKB-ARBA"/>
</dbReference>
<name>A0A194YLC5_SORBI</name>
<evidence type="ECO:0000313" key="7">
    <source>
        <dbReference type="EMBL" id="KXG20747.1"/>
    </source>
</evidence>
<evidence type="ECO:0000256" key="2">
    <source>
        <dbReference type="ARBA" id="ARBA00007448"/>
    </source>
</evidence>
<proteinExistence type="inferred from homology"/>
<evidence type="ECO:0000256" key="3">
    <source>
        <dbReference type="ARBA" id="ARBA00022842"/>
    </source>
</evidence>
<dbReference type="InterPro" id="IPR050747">
    <property type="entry name" value="Mitochondrial_chaperone_BCS1"/>
</dbReference>
<comment type="catalytic activity">
    <reaction evidence="4">
        <text>ATP + H2O = ADP + phosphate + H(+)</text>
        <dbReference type="Rhea" id="RHEA:13065"/>
        <dbReference type="ChEBI" id="CHEBI:15377"/>
        <dbReference type="ChEBI" id="CHEBI:15378"/>
        <dbReference type="ChEBI" id="CHEBI:30616"/>
        <dbReference type="ChEBI" id="CHEBI:43474"/>
        <dbReference type="ChEBI" id="CHEBI:456216"/>
    </reaction>
</comment>
<gene>
    <name evidence="7" type="ORF">SORBI_3010G247200</name>
</gene>
<evidence type="ECO:0000313" key="8">
    <source>
        <dbReference type="Proteomes" id="UP000000768"/>
    </source>
</evidence>
<organism evidence="7 8">
    <name type="scientific">Sorghum bicolor</name>
    <name type="common">Sorghum</name>
    <name type="synonym">Sorghum vulgare</name>
    <dbReference type="NCBI Taxonomy" id="4558"/>
    <lineage>
        <taxon>Eukaryota</taxon>
        <taxon>Viridiplantae</taxon>
        <taxon>Streptophyta</taxon>
        <taxon>Embryophyta</taxon>
        <taxon>Tracheophyta</taxon>
        <taxon>Spermatophyta</taxon>
        <taxon>Magnoliopsida</taxon>
        <taxon>Liliopsida</taxon>
        <taxon>Poales</taxon>
        <taxon>Poaceae</taxon>
        <taxon>PACMAD clade</taxon>
        <taxon>Panicoideae</taxon>
        <taxon>Andropogonodae</taxon>
        <taxon>Andropogoneae</taxon>
        <taxon>Sorghinae</taxon>
        <taxon>Sorghum</taxon>
    </lineage>
</organism>
<dbReference type="InterPro" id="IPR058017">
    <property type="entry name" value="At3g28540-like_C"/>
</dbReference>
<dbReference type="SMART" id="SM00382">
    <property type="entry name" value="AAA"/>
    <property type="match status" value="1"/>
</dbReference>
<dbReference type="InterPro" id="IPR003959">
    <property type="entry name" value="ATPase_AAA_core"/>
</dbReference>
<dbReference type="InParanoid" id="A0A194YLC5"/>
<dbReference type="OrthoDB" id="10251412at2759"/>
<dbReference type="OMA" id="WTSHAFA"/>
<dbReference type="eggNOG" id="KOG0743">
    <property type="taxonomic scope" value="Eukaryota"/>
</dbReference>
<keyword evidence="3" id="KW-0460">Magnesium</keyword>
<reference evidence="8" key="2">
    <citation type="journal article" date="2018" name="Plant J.">
        <title>The Sorghum bicolor reference genome: improved assembly, gene annotations, a transcriptome atlas, and signatures of genome organization.</title>
        <authorList>
            <person name="McCormick R.F."/>
            <person name="Truong S.K."/>
            <person name="Sreedasyam A."/>
            <person name="Jenkins J."/>
            <person name="Shu S."/>
            <person name="Sims D."/>
            <person name="Kennedy M."/>
            <person name="Amirebrahimi M."/>
            <person name="Weers B.D."/>
            <person name="McKinley B."/>
            <person name="Mattison A."/>
            <person name="Morishige D.T."/>
            <person name="Grimwood J."/>
            <person name="Schmutz J."/>
            <person name="Mullet J.E."/>
        </authorList>
    </citation>
    <scope>NUCLEOTIDE SEQUENCE [LARGE SCALE GENOMIC DNA]</scope>
    <source>
        <strain evidence="8">cv. BTx623</strain>
    </source>
</reference>
<dbReference type="Pfam" id="PF14363">
    <property type="entry name" value="AAA_assoc"/>
    <property type="match status" value="1"/>
</dbReference>
<dbReference type="GO" id="GO:0005524">
    <property type="term" value="F:ATP binding"/>
    <property type="evidence" value="ECO:0007669"/>
    <property type="project" value="UniProtKB-KW"/>
</dbReference>
<keyword evidence="8" id="KW-1185">Reference proteome</keyword>
<dbReference type="InterPro" id="IPR003960">
    <property type="entry name" value="ATPase_AAA_CS"/>
</dbReference>
<dbReference type="STRING" id="4558.A0A194YLC5"/>
<evidence type="ECO:0000256" key="4">
    <source>
        <dbReference type="ARBA" id="ARBA00049360"/>
    </source>
</evidence>
<keyword evidence="5" id="KW-0547">Nucleotide-binding</keyword>
<evidence type="ECO:0000259" key="6">
    <source>
        <dbReference type="SMART" id="SM00382"/>
    </source>
</evidence>
<feature type="domain" description="AAA+ ATPase" evidence="6">
    <location>
        <begin position="255"/>
        <end position="425"/>
    </location>
</feature>
<dbReference type="Gene3D" id="3.40.50.300">
    <property type="entry name" value="P-loop containing nucleotide triphosphate hydrolases"/>
    <property type="match status" value="1"/>
</dbReference>
<keyword evidence="5" id="KW-0067">ATP-binding</keyword>
<dbReference type="InterPro" id="IPR027417">
    <property type="entry name" value="P-loop_NTPase"/>
</dbReference>
<dbReference type="FunCoup" id="A0A194YLC5">
    <property type="interactions" value="1014"/>
</dbReference>
<dbReference type="EMBL" id="CM000769">
    <property type="protein sequence ID" value="KXG20747.1"/>
    <property type="molecule type" value="Genomic_DNA"/>
</dbReference>
<reference evidence="7 8" key="1">
    <citation type="journal article" date="2009" name="Nature">
        <title>The Sorghum bicolor genome and the diversification of grasses.</title>
        <authorList>
            <person name="Paterson A.H."/>
            <person name="Bowers J.E."/>
            <person name="Bruggmann R."/>
            <person name="Dubchak I."/>
            <person name="Grimwood J."/>
            <person name="Gundlach H."/>
            <person name="Haberer G."/>
            <person name="Hellsten U."/>
            <person name="Mitros T."/>
            <person name="Poliakov A."/>
            <person name="Schmutz J."/>
            <person name="Spannagl M."/>
            <person name="Tang H."/>
            <person name="Wang X."/>
            <person name="Wicker T."/>
            <person name="Bharti A.K."/>
            <person name="Chapman J."/>
            <person name="Feltus F.A."/>
            <person name="Gowik U."/>
            <person name="Grigoriev I.V."/>
            <person name="Lyons E."/>
            <person name="Maher C.A."/>
            <person name="Martis M."/>
            <person name="Narechania A."/>
            <person name="Otillar R.P."/>
            <person name="Penning B.W."/>
            <person name="Salamov A.A."/>
            <person name="Wang Y."/>
            <person name="Zhang L."/>
            <person name="Carpita N.C."/>
            <person name="Freeling M."/>
            <person name="Gingle A.R."/>
            <person name="Hash C.T."/>
            <person name="Keller B."/>
            <person name="Klein P."/>
            <person name="Kresovich S."/>
            <person name="McCann M.C."/>
            <person name="Ming R."/>
            <person name="Peterson D.G."/>
            <person name="Mehboob-ur-Rahman"/>
            <person name="Ware D."/>
            <person name="Westhoff P."/>
            <person name="Mayer K.F."/>
            <person name="Messing J."/>
            <person name="Rokhsar D.S."/>
        </authorList>
    </citation>
    <scope>NUCLEOTIDE SEQUENCE [LARGE SCALE GENOMIC DNA]</scope>
    <source>
        <strain evidence="8">cv. BTx623</strain>
    </source>
</reference>
<accession>A0A194YLC5</accession>
<protein>
    <recommendedName>
        <fullName evidence="6">AAA+ ATPase domain-containing protein</fullName>
    </recommendedName>
</protein>
<dbReference type="AlphaFoldDB" id="A0A194YLC5"/>
<dbReference type="InterPro" id="IPR003593">
    <property type="entry name" value="AAA+_ATPase"/>
</dbReference>
<dbReference type="PROSITE" id="PS00674">
    <property type="entry name" value="AAA"/>
    <property type="match status" value="1"/>
</dbReference>
<dbReference type="PANTHER" id="PTHR23070">
    <property type="entry name" value="BCS1 AAA-TYPE ATPASE"/>
    <property type="match status" value="1"/>
</dbReference>
<dbReference type="GO" id="GO:0016887">
    <property type="term" value="F:ATP hydrolysis activity"/>
    <property type="evidence" value="ECO:0007669"/>
    <property type="project" value="InterPro"/>
</dbReference>
<dbReference type="Pfam" id="PF25568">
    <property type="entry name" value="AAA_lid_At3g28540"/>
    <property type="match status" value="1"/>
</dbReference>
<dbReference type="SUPFAM" id="SSF52540">
    <property type="entry name" value="P-loop containing nucleoside triphosphate hydrolases"/>
    <property type="match status" value="1"/>
</dbReference>
<sequence length="521" mass="56550">MEMVLDWRSLGSLLATVVVFRTALRDFLPPEAEALLRRFIAWVAAAFRPPRDTILIDEADGPTGGANDLYDSAQLYLGARCLATAPTVRLHKPRQSPRPVASLPDSHTTHDTFRGVQVKWTSTARAVDRGSGGGGGGGYGNPYNMFGRGGHGGDQRGLELQFPRQHRDLIHHHYIPHLIDEATRMRLKSRERRLYTNRATGPGDDHHRLWTSHAFSHPSTFDTLALDPTLREEIRADLLRFAARRDHYARVGRAWKRGYLLHGPPGTGKTSLVAAIANLLEFDVYDLELTTVPTNSHLRRLLVSTTPKSVVVVEDIDCSLDLSDRNKKKKKGGLGAGGNGGADNDEDAAAQLAVMSMSPAAAAAMAVMGRESISLSGVLNFVDGLWSSCVGERLMVFTTNHPERLDRALLRPGRMDKKIELGYCTPPALRVLAKNYLGVGDEGCEDADEDPDTVNTLMAEAEGLLAPDEVQITPADIAEVFMGCDGAGAAAGLRKLVGELHRRRDAAAATAVVAPGEETPE</sequence>
<evidence type="ECO:0000256" key="5">
    <source>
        <dbReference type="RuleBase" id="RU003651"/>
    </source>
</evidence>
<dbReference type="Gramene" id="KXG20747">
    <property type="protein sequence ID" value="KXG20747"/>
    <property type="gene ID" value="SORBI_3010G247200"/>
</dbReference>
<comment type="cofactor">
    <cofactor evidence="1">
        <name>Mg(2+)</name>
        <dbReference type="ChEBI" id="CHEBI:18420"/>
    </cofactor>
</comment>
<evidence type="ECO:0000256" key="1">
    <source>
        <dbReference type="ARBA" id="ARBA00001946"/>
    </source>
</evidence>
<dbReference type="Pfam" id="PF00004">
    <property type="entry name" value="AAA"/>
    <property type="match status" value="1"/>
</dbReference>
<dbReference type="InterPro" id="IPR025753">
    <property type="entry name" value="AAA_N_dom"/>
</dbReference>
<comment type="similarity">
    <text evidence="2">Belongs to the AAA ATPase family. BCS1 subfamily.</text>
</comment>